<dbReference type="eggNOG" id="COG0760">
    <property type="taxonomic scope" value="Bacteria"/>
</dbReference>
<dbReference type="OrthoDB" id="9791746at2"/>
<evidence type="ECO:0000256" key="3">
    <source>
        <dbReference type="ARBA" id="ARBA00030642"/>
    </source>
</evidence>
<dbReference type="InterPro" id="IPR027304">
    <property type="entry name" value="Trigger_fact/SurA_dom_sf"/>
</dbReference>
<name>Q2CC13_OCEGH</name>
<dbReference type="HOGENOM" id="CLU_034646_11_2_5"/>
<evidence type="ECO:0000256" key="2">
    <source>
        <dbReference type="ARBA" id="ARBA00022729"/>
    </source>
</evidence>
<evidence type="ECO:0000313" key="9">
    <source>
        <dbReference type="Proteomes" id="UP000003635"/>
    </source>
</evidence>
<dbReference type="InterPro" id="IPR000297">
    <property type="entry name" value="PPIase_PpiC"/>
</dbReference>
<dbReference type="Gene3D" id="3.10.50.40">
    <property type="match status" value="1"/>
</dbReference>
<comment type="caution">
    <text evidence="8">The sequence shown here is derived from an EMBL/GenBank/DDBJ whole genome shotgun (WGS) entry which is preliminary data.</text>
</comment>
<protein>
    <recommendedName>
        <fullName evidence="1">Parvulin-like PPIase</fullName>
    </recommendedName>
    <alternativeName>
        <fullName evidence="3">Peptidyl-prolyl cis-trans isomerase plp</fullName>
    </alternativeName>
    <alternativeName>
        <fullName evidence="4">Rotamase plp</fullName>
    </alternativeName>
</protein>
<evidence type="ECO:0000256" key="4">
    <source>
        <dbReference type="ARBA" id="ARBA00031484"/>
    </source>
</evidence>
<evidence type="ECO:0000256" key="6">
    <source>
        <dbReference type="SAM" id="SignalP"/>
    </source>
</evidence>
<dbReference type="EMBL" id="AAOT01000034">
    <property type="protein sequence ID" value="EAR50181.1"/>
    <property type="molecule type" value="Genomic_DNA"/>
</dbReference>
<dbReference type="PROSITE" id="PS50198">
    <property type="entry name" value="PPIC_PPIASE_2"/>
    <property type="match status" value="1"/>
</dbReference>
<dbReference type="InterPro" id="IPR046357">
    <property type="entry name" value="PPIase_dom_sf"/>
</dbReference>
<dbReference type="GO" id="GO:0003755">
    <property type="term" value="F:peptidyl-prolyl cis-trans isomerase activity"/>
    <property type="evidence" value="ECO:0007669"/>
    <property type="project" value="UniProtKB-KW"/>
</dbReference>
<feature type="domain" description="PpiC" evidence="7">
    <location>
        <begin position="164"/>
        <end position="260"/>
    </location>
</feature>
<reference evidence="8 9" key="1">
    <citation type="journal article" date="2010" name="J. Bacteriol.">
        <title>Genome sequences of Oceanicola granulosus HTCC2516(T) and Oceanicola batsensis HTCC2597(TDelta).</title>
        <authorList>
            <person name="Thrash J.C."/>
            <person name="Cho J.C."/>
            <person name="Vergin K.L."/>
            <person name="Giovannoni S.J."/>
        </authorList>
    </citation>
    <scope>NUCLEOTIDE SEQUENCE [LARGE SCALE GENOMIC DNA]</scope>
    <source>
        <strain evidence="9">ATCC BAA-861 / DSM 15982 / KCTC 12143 / HTCC2516</strain>
    </source>
</reference>
<organism evidence="8 9">
    <name type="scientific">Oceanicola granulosus (strain ATCC BAA-861 / DSM 15982 / KCTC 12143 / HTCC2516)</name>
    <dbReference type="NCBI Taxonomy" id="314256"/>
    <lineage>
        <taxon>Bacteria</taxon>
        <taxon>Pseudomonadati</taxon>
        <taxon>Pseudomonadota</taxon>
        <taxon>Alphaproteobacteria</taxon>
        <taxon>Rhodobacterales</taxon>
        <taxon>Roseobacteraceae</taxon>
        <taxon>Oceanicola</taxon>
    </lineage>
</organism>
<dbReference type="RefSeq" id="WP_007254502.1">
    <property type="nucleotide sequence ID" value="NZ_CH724107.1"/>
</dbReference>
<dbReference type="Gene3D" id="1.10.4030.10">
    <property type="entry name" value="Porin chaperone SurA, peptide-binding domain"/>
    <property type="match status" value="1"/>
</dbReference>
<evidence type="ECO:0000256" key="1">
    <source>
        <dbReference type="ARBA" id="ARBA00018370"/>
    </source>
</evidence>
<evidence type="ECO:0000313" key="8">
    <source>
        <dbReference type="EMBL" id="EAR50181.1"/>
    </source>
</evidence>
<keyword evidence="5" id="KW-0697">Rotamase</keyword>
<keyword evidence="2 6" id="KW-0732">Signal</keyword>
<dbReference type="Pfam" id="PF00639">
    <property type="entry name" value="Rotamase"/>
    <property type="match status" value="1"/>
</dbReference>
<keyword evidence="9" id="KW-1185">Reference proteome</keyword>
<dbReference type="Proteomes" id="UP000003635">
    <property type="component" value="Unassembled WGS sequence"/>
</dbReference>
<evidence type="ECO:0000259" key="7">
    <source>
        <dbReference type="PROSITE" id="PS50198"/>
    </source>
</evidence>
<dbReference type="PANTHER" id="PTHR47637">
    <property type="entry name" value="CHAPERONE SURA"/>
    <property type="match status" value="1"/>
</dbReference>
<feature type="signal peptide" evidence="6">
    <location>
        <begin position="1"/>
        <end position="23"/>
    </location>
</feature>
<dbReference type="PANTHER" id="PTHR47637:SF1">
    <property type="entry name" value="CHAPERONE SURA"/>
    <property type="match status" value="1"/>
</dbReference>
<accession>Q2CC13</accession>
<sequence>MTTRTIATLFALALAALSPAAAAAQSQFSPAITVNDSAISFYEIDQRAKLLRVFNTPGDLEALAREQLVEDRLKLAELDRAGLQLSEESLAAEMEAFAGRADLPYEQFIGVLAEAGVAEETLRDFVRVGVSWRDYIRTRYRGRAEVNEADVDQTLAAPPNGGTQIEVLLNEIIIPAPPPRAAEAQAIAERISQTTSTAAFEAAAREYSALPSRERGGRLDWLPIANYPPPIQALVLGLAPGEVTAPLPIPNGIALFQLRAVREVAGSRPQPVSVEYATLYLPGGRSAAAVAEARAIEARLDTCDDLYGIARGLPPEQLVRRDLPVGQVPTDIALELARLDDGETSTALTANGGQSLVLLMLCERRYSEEPVDREAVASNLRSQRLSGFADQLLAELRAAAVIRGQ</sequence>
<dbReference type="STRING" id="314256.OG2516_04873"/>
<feature type="chain" id="PRO_5007923159" description="Parvulin-like PPIase" evidence="6">
    <location>
        <begin position="24"/>
        <end position="405"/>
    </location>
</feature>
<proteinExistence type="predicted"/>
<dbReference type="AlphaFoldDB" id="Q2CC13"/>
<evidence type="ECO:0000256" key="5">
    <source>
        <dbReference type="PROSITE-ProRule" id="PRU00278"/>
    </source>
</evidence>
<keyword evidence="5" id="KW-0413">Isomerase</keyword>
<gene>
    <name evidence="8" type="ORF">OG2516_04873</name>
</gene>
<dbReference type="SUPFAM" id="SSF54534">
    <property type="entry name" value="FKBP-like"/>
    <property type="match status" value="1"/>
</dbReference>
<dbReference type="SUPFAM" id="SSF109998">
    <property type="entry name" value="Triger factor/SurA peptide-binding domain-like"/>
    <property type="match status" value="1"/>
</dbReference>
<dbReference type="InterPro" id="IPR050280">
    <property type="entry name" value="OMP_Chaperone_SurA"/>
</dbReference>